<accession>A0A6A6R214</accession>
<keyword evidence="3" id="KW-1185">Reference proteome</keyword>
<dbReference type="EMBL" id="MU004185">
    <property type="protein sequence ID" value="KAF2498798.1"/>
    <property type="molecule type" value="Genomic_DNA"/>
</dbReference>
<dbReference type="Pfam" id="PF26639">
    <property type="entry name" value="Het-6_barrel"/>
    <property type="match status" value="1"/>
</dbReference>
<evidence type="ECO:0000313" key="2">
    <source>
        <dbReference type="EMBL" id="KAF2498798.1"/>
    </source>
</evidence>
<dbReference type="PANTHER" id="PTHR24148:SF80">
    <property type="entry name" value="HETEROKARYON INCOMPATIBILITY DOMAIN-CONTAINING PROTEIN"/>
    <property type="match status" value="1"/>
</dbReference>
<sequence length="474" mass="53256">MMGTIYEKAGTVKIWLGKGDAHLLNIVGPSHIGRYGVMPVVLSFIAQAMRNIQGGRNRLVSLKNAEDSVNRNMAYGFPAPSASEWDILREFFSNPWFQRVWVVQEAVLAKQAVAILGDWEIQWSALGQAALWFQTMGYAVPPPVDKVYAAFGLSEETRQFVDVEHYDAEHYDGELYTLIKPDYNQSTKNVYRNVALFLIKKHRNLLVLSHAGETQTIEQSSWPSWVPDWCYEKAAMPLSISRNPNAYNADGDEPLSTDTLRADTSADGINLQGVQADVIKAYGDQLTSYGFGFKTYQEERDFVGAAWNLLAKRPQPTEGTGEDDTFHTFISTLTAGPSNESVSKGERSGFLKDATRWFLEHLGHQIATVSMAYRMRLALSSKVDSGRFHQAFVRACMDRRFFLTQDGRMGIGPKTMKEGDMIVVLFGGKVPFVVRPSGTRFRFIGECYVPGLMKGEAVEQWRARSCDPEVFELY</sequence>
<gene>
    <name evidence="2" type="ORF">BU16DRAFT_605260</name>
</gene>
<evidence type="ECO:0000259" key="1">
    <source>
        <dbReference type="Pfam" id="PF06985"/>
    </source>
</evidence>
<dbReference type="AlphaFoldDB" id="A0A6A6R214"/>
<dbReference type="Pfam" id="PF06985">
    <property type="entry name" value="HET"/>
    <property type="match status" value="1"/>
</dbReference>
<dbReference type="OrthoDB" id="5386682at2759"/>
<organism evidence="2 3">
    <name type="scientific">Lophium mytilinum</name>
    <dbReference type="NCBI Taxonomy" id="390894"/>
    <lineage>
        <taxon>Eukaryota</taxon>
        <taxon>Fungi</taxon>
        <taxon>Dikarya</taxon>
        <taxon>Ascomycota</taxon>
        <taxon>Pezizomycotina</taxon>
        <taxon>Dothideomycetes</taxon>
        <taxon>Pleosporomycetidae</taxon>
        <taxon>Mytilinidiales</taxon>
        <taxon>Mytilinidiaceae</taxon>
        <taxon>Lophium</taxon>
    </lineage>
</organism>
<evidence type="ECO:0000313" key="3">
    <source>
        <dbReference type="Proteomes" id="UP000799750"/>
    </source>
</evidence>
<dbReference type="PANTHER" id="PTHR24148">
    <property type="entry name" value="ANKYRIN REPEAT DOMAIN-CONTAINING PROTEIN 39 HOMOLOG-RELATED"/>
    <property type="match status" value="1"/>
</dbReference>
<reference evidence="2" key="1">
    <citation type="journal article" date="2020" name="Stud. Mycol.">
        <title>101 Dothideomycetes genomes: a test case for predicting lifestyles and emergence of pathogens.</title>
        <authorList>
            <person name="Haridas S."/>
            <person name="Albert R."/>
            <person name="Binder M."/>
            <person name="Bloem J."/>
            <person name="Labutti K."/>
            <person name="Salamov A."/>
            <person name="Andreopoulos B."/>
            <person name="Baker S."/>
            <person name="Barry K."/>
            <person name="Bills G."/>
            <person name="Bluhm B."/>
            <person name="Cannon C."/>
            <person name="Castanera R."/>
            <person name="Culley D."/>
            <person name="Daum C."/>
            <person name="Ezra D."/>
            <person name="Gonzalez J."/>
            <person name="Henrissat B."/>
            <person name="Kuo A."/>
            <person name="Liang C."/>
            <person name="Lipzen A."/>
            <person name="Lutzoni F."/>
            <person name="Magnuson J."/>
            <person name="Mondo S."/>
            <person name="Nolan M."/>
            <person name="Ohm R."/>
            <person name="Pangilinan J."/>
            <person name="Park H.-J."/>
            <person name="Ramirez L."/>
            <person name="Alfaro M."/>
            <person name="Sun H."/>
            <person name="Tritt A."/>
            <person name="Yoshinaga Y."/>
            <person name="Zwiers L.-H."/>
            <person name="Turgeon B."/>
            <person name="Goodwin S."/>
            <person name="Spatafora J."/>
            <person name="Crous P."/>
            <person name="Grigoriev I."/>
        </authorList>
    </citation>
    <scope>NUCLEOTIDE SEQUENCE</scope>
    <source>
        <strain evidence="2">CBS 269.34</strain>
    </source>
</reference>
<dbReference type="Proteomes" id="UP000799750">
    <property type="component" value="Unassembled WGS sequence"/>
</dbReference>
<name>A0A6A6R214_9PEZI</name>
<protein>
    <recommendedName>
        <fullName evidence="1">Heterokaryon incompatibility domain-containing protein</fullName>
    </recommendedName>
</protein>
<feature type="domain" description="Heterokaryon incompatibility" evidence="1">
    <location>
        <begin position="1"/>
        <end position="105"/>
    </location>
</feature>
<dbReference type="InterPro" id="IPR052895">
    <property type="entry name" value="HetReg/Transcr_Mod"/>
</dbReference>
<proteinExistence type="predicted"/>
<dbReference type="InterPro" id="IPR010730">
    <property type="entry name" value="HET"/>
</dbReference>